<feature type="transmembrane region" description="Helical" evidence="6">
    <location>
        <begin position="66"/>
        <end position="86"/>
    </location>
</feature>
<keyword evidence="3 6" id="KW-0812">Transmembrane</keyword>
<feature type="transmembrane region" description="Helical" evidence="6">
    <location>
        <begin position="237"/>
        <end position="253"/>
    </location>
</feature>
<dbReference type="KEGG" id="anr:Ana3638_11060"/>
<dbReference type="RefSeq" id="WP_161838071.1">
    <property type="nucleotide sequence ID" value="NZ_CP048000.1"/>
</dbReference>
<evidence type="ECO:0000313" key="8">
    <source>
        <dbReference type="Proteomes" id="UP000464314"/>
    </source>
</evidence>
<evidence type="ECO:0000256" key="5">
    <source>
        <dbReference type="ARBA" id="ARBA00023136"/>
    </source>
</evidence>
<protein>
    <submittedName>
        <fullName evidence="7">Cobalt ECF transporter T component CbiQ</fullName>
    </submittedName>
</protein>
<dbReference type="PANTHER" id="PTHR43723">
    <property type="entry name" value="COBALT TRANSPORT PROTEIN CBIQ"/>
    <property type="match status" value="1"/>
</dbReference>
<evidence type="ECO:0000313" key="7">
    <source>
        <dbReference type="EMBL" id="QHQ61245.1"/>
    </source>
</evidence>
<dbReference type="InterPro" id="IPR003339">
    <property type="entry name" value="ABC/ECF_trnsptr_transmembrane"/>
</dbReference>
<dbReference type="EMBL" id="CP048000">
    <property type="protein sequence ID" value="QHQ61245.1"/>
    <property type="molecule type" value="Genomic_DNA"/>
</dbReference>
<dbReference type="AlphaFoldDB" id="A0A6P1TNL1"/>
<dbReference type="Pfam" id="PF02361">
    <property type="entry name" value="CbiQ"/>
    <property type="match status" value="1"/>
</dbReference>
<evidence type="ECO:0000256" key="1">
    <source>
        <dbReference type="ARBA" id="ARBA00004651"/>
    </source>
</evidence>
<dbReference type="GO" id="GO:0006824">
    <property type="term" value="P:cobalt ion transport"/>
    <property type="evidence" value="ECO:0007669"/>
    <property type="project" value="InterPro"/>
</dbReference>
<dbReference type="GO" id="GO:0043190">
    <property type="term" value="C:ATP-binding cassette (ABC) transporter complex"/>
    <property type="evidence" value="ECO:0007669"/>
    <property type="project" value="InterPro"/>
</dbReference>
<dbReference type="CDD" id="cd16914">
    <property type="entry name" value="EcfT"/>
    <property type="match status" value="1"/>
</dbReference>
<dbReference type="Proteomes" id="UP000464314">
    <property type="component" value="Chromosome"/>
</dbReference>
<comment type="subcellular location">
    <subcellularLocation>
        <location evidence="1">Cell membrane</location>
        <topology evidence="1">Multi-pass membrane protein</topology>
    </subcellularLocation>
</comment>
<accession>A0A6P1TNL1</accession>
<dbReference type="InterPro" id="IPR052770">
    <property type="entry name" value="Cobalt_transport_CbiQ"/>
</dbReference>
<evidence type="ECO:0000256" key="2">
    <source>
        <dbReference type="ARBA" id="ARBA00022475"/>
    </source>
</evidence>
<feature type="transmembrane region" description="Helical" evidence="6">
    <location>
        <begin position="21"/>
        <end position="54"/>
    </location>
</feature>
<evidence type="ECO:0000256" key="6">
    <source>
        <dbReference type="SAM" id="Phobius"/>
    </source>
</evidence>
<feature type="transmembrane region" description="Helical" evidence="6">
    <location>
        <begin position="107"/>
        <end position="129"/>
    </location>
</feature>
<name>A0A6P1TNL1_9FIRM</name>
<keyword evidence="5 6" id="KW-0472">Membrane</keyword>
<dbReference type="PANTHER" id="PTHR43723:SF1">
    <property type="entry name" value="COBALT TRANSPORT PROTEIN CBIQ"/>
    <property type="match status" value="1"/>
</dbReference>
<feature type="transmembrane region" description="Helical" evidence="6">
    <location>
        <begin position="149"/>
        <end position="173"/>
    </location>
</feature>
<gene>
    <name evidence="7" type="primary">cbiQ</name>
    <name evidence="7" type="ORF">Ana3638_11060</name>
</gene>
<keyword evidence="8" id="KW-1185">Reference proteome</keyword>
<proteinExistence type="predicted"/>
<feature type="transmembrane region" description="Helical" evidence="6">
    <location>
        <begin position="185"/>
        <end position="204"/>
    </location>
</feature>
<reference evidence="7 8" key="1">
    <citation type="submission" date="2020-01" db="EMBL/GenBank/DDBJ databases">
        <title>Genome analysis of Anaerocolumna sp. CBA3638.</title>
        <authorList>
            <person name="Kim J."/>
            <person name="Roh S.W."/>
        </authorList>
    </citation>
    <scope>NUCLEOTIDE SEQUENCE [LARGE SCALE GENOMIC DNA]</scope>
    <source>
        <strain evidence="7 8">CBA3638</strain>
    </source>
</reference>
<keyword evidence="2" id="KW-1003">Cell membrane</keyword>
<keyword evidence="4 6" id="KW-1133">Transmembrane helix</keyword>
<evidence type="ECO:0000256" key="4">
    <source>
        <dbReference type="ARBA" id="ARBA00022989"/>
    </source>
</evidence>
<organism evidence="7 8">
    <name type="scientific">Anaerocolumna sedimenticola</name>
    <dbReference type="NCBI Taxonomy" id="2696063"/>
    <lineage>
        <taxon>Bacteria</taxon>
        <taxon>Bacillati</taxon>
        <taxon>Bacillota</taxon>
        <taxon>Clostridia</taxon>
        <taxon>Lachnospirales</taxon>
        <taxon>Lachnospiraceae</taxon>
        <taxon>Anaerocolumna</taxon>
    </lineage>
</organism>
<dbReference type="InterPro" id="IPR012809">
    <property type="entry name" value="ECF_CbiQ"/>
</dbReference>
<evidence type="ECO:0000256" key="3">
    <source>
        <dbReference type="ARBA" id="ARBA00022692"/>
    </source>
</evidence>
<dbReference type="NCBIfam" id="TIGR02454">
    <property type="entry name" value="ECF_T_CbiQ"/>
    <property type="match status" value="1"/>
</dbReference>
<sequence>MRMIDQIAYRSGLRYVNPCIKTFLAVATLLICVSAHSVFISLITLFVMGILAVYKGKVPLAYFIKLYRIPVLFLVLSTFSIVISLSEKPLPGIVIPFFHQYLIFKENAIYTAVNLIITALGAVSCLYFLSLTTPVIDLLYVLDFIHCPAVLSELLLLIYRFIFVLYEIAAAITTSQKSRLGNKNIKTSIFSMSGMLFILLINGIRKSSVLYDAMEARCYDGKILVLREVTKATKQEIVMAAAFVTFMIGISLLQRSLF</sequence>